<sequence>MNTQEIANNLVAWCNSGQEARCYQELYSPNIVSIEPHGDNQVAEGMKAVEKKGEWWRENFEVHSTETSAPVVAENWFSVRHNMDVTHKPSGQRSQMSELGVYQVADGKIVKEQFFYDAE</sequence>
<dbReference type="OrthoDB" id="336094at2"/>
<reference evidence="2 3" key="1">
    <citation type="submission" date="2016-02" db="EMBL/GenBank/DDBJ databases">
        <title>Ulvibacter sp. LPB0005, isolated from Thais luteostoma.</title>
        <authorList>
            <person name="Shin S.-K."/>
            <person name="Yi H."/>
        </authorList>
    </citation>
    <scope>NUCLEOTIDE SEQUENCE [LARGE SCALE GENOMIC DNA]</scope>
    <source>
        <strain evidence="2 3">LPB0005</strain>
    </source>
</reference>
<gene>
    <name evidence="2" type="ORF">ULVI_06455</name>
</gene>
<dbReference type="InterPro" id="IPR032710">
    <property type="entry name" value="NTF2-like_dom_sf"/>
</dbReference>
<dbReference type="Proteomes" id="UP000077013">
    <property type="component" value="Unassembled WGS sequence"/>
</dbReference>
<dbReference type="Gene3D" id="3.10.450.50">
    <property type="match status" value="1"/>
</dbReference>
<dbReference type="STRING" id="1763537.ULVI_06455"/>
<organism evidence="2 3">
    <name type="scientific">Cochleicola gelatinilyticus</name>
    <dbReference type="NCBI Taxonomy" id="1763537"/>
    <lineage>
        <taxon>Bacteria</taxon>
        <taxon>Pseudomonadati</taxon>
        <taxon>Bacteroidota</taxon>
        <taxon>Flavobacteriia</taxon>
        <taxon>Flavobacteriales</taxon>
        <taxon>Flavobacteriaceae</taxon>
        <taxon>Cochleicola</taxon>
    </lineage>
</organism>
<dbReference type="SUPFAM" id="SSF54427">
    <property type="entry name" value="NTF2-like"/>
    <property type="match status" value="1"/>
</dbReference>
<dbReference type="AlphaFoldDB" id="A0A167J6D2"/>
<comment type="caution">
    <text evidence="2">The sequence shown here is derived from an EMBL/GenBank/DDBJ whole genome shotgun (WGS) entry which is preliminary data.</text>
</comment>
<name>A0A167J6D2_9FLAO</name>
<proteinExistence type="predicted"/>
<keyword evidence="3" id="KW-1185">Reference proteome</keyword>
<evidence type="ECO:0000313" key="3">
    <source>
        <dbReference type="Proteomes" id="UP000077013"/>
    </source>
</evidence>
<evidence type="ECO:0000313" key="2">
    <source>
        <dbReference type="EMBL" id="OAB80372.1"/>
    </source>
</evidence>
<dbReference type="Pfam" id="PF20409">
    <property type="entry name" value="SnoaL_5"/>
    <property type="match status" value="1"/>
</dbReference>
<feature type="domain" description="SnoaL-like" evidence="1">
    <location>
        <begin position="1"/>
        <end position="116"/>
    </location>
</feature>
<protein>
    <recommendedName>
        <fullName evidence="1">SnoaL-like domain-containing protein</fullName>
    </recommendedName>
</protein>
<accession>A0A167J6D2</accession>
<dbReference type="RefSeq" id="WP_068590889.1">
    <property type="nucleotide sequence ID" value="NZ_LRXL01000026.1"/>
</dbReference>
<evidence type="ECO:0000259" key="1">
    <source>
        <dbReference type="Pfam" id="PF20409"/>
    </source>
</evidence>
<dbReference type="EMBL" id="LRXL01000026">
    <property type="protein sequence ID" value="OAB80372.1"/>
    <property type="molecule type" value="Genomic_DNA"/>
</dbReference>
<dbReference type="InterPro" id="IPR046860">
    <property type="entry name" value="SnoaL_5"/>
</dbReference>